<feature type="compositionally biased region" description="Low complexity" evidence="3">
    <location>
        <begin position="388"/>
        <end position="400"/>
    </location>
</feature>
<evidence type="ECO:0000313" key="6">
    <source>
        <dbReference type="EMBL" id="KAI7797270.1"/>
    </source>
</evidence>
<dbReference type="SUPFAM" id="SSF64268">
    <property type="entry name" value="PX domain"/>
    <property type="match status" value="1"/>
</dbReference>
<dbReference type="Gene3D" id="3.30.1520.10">
    <property type="entry name" value="Phox-like domain"/>
    <property type="match status" value="1"/>
</dbReference>
<dbReference type="InterPro" id="IPR036028">
    <property type="entry name" value="SH3-like_dom_sf"/>
</dbReference>
<dbReference type="EMBL" id="JAFHDT010000018">
    <property type="protein sequence ID" value="KAI7797270.1"/>
    <property type="molecule type" value="Genomic_DNA"/>
</dbReference>
<dbReference type="Gene3D" id="2.30.30.40">
    <property type="entry name" value="SH3 Domains"/>
    <property type="match status" value="2"/>
</dbReference>
<dbReference type="PANTHER" id="PTHR15706">
    <property type="entry name" value="SH3 MULTIPLE DOMAIN"/>
    <property type="match status" value="1"/>
</dbReference>
<sequence length="452" mass="51228">SEPRFPVDVRVIGVMQKEKSKVYMTSVLWSDKSEVTVYRSLRDFKTLHKQLKKKFPVENPLRKKDRVLPRFGARNVKRPFPTKGLSKSVDRLKSLEKYCSSLLQCDSTVSHSTEVIRFFLPNEQELQPEFTQNSVMILQSDFIPSAKVGADMQKRLSFGNVTQPFVSKTYRCVAPYETKDTKNKPFKVAVDKRLDVLIKDQAGWWLVENEDKRLAWFPAPYLELCDEEEDEDEFDSTCDMSLYCSTRSYTSKKEDELCLSIGAVVEVLQMSDNGWWLVRYNTKAGYVPSMYLKPYISPTFSFQTLQRKLHSATINLSTSSFIHKSHSLEVLSKSVPEQREESGSLKSIFRDDGTDFSFSSSDTDSISQSVSSSDGDESLRQPNKDDSGISSGQSSPSISSYPVKAAMVPRVPPRPQTQEILSRCTTFTRKAALATSARLFPRRAGFVDGGKT</sequence>
<dbReference type="FunFam" id="2.30.30.40:FF:000219">
    <property type="entry name" value="NADPH oxidase organizer 1"/>
    <property type="match status" value="1"/>
</dbReference>
<feature type="compositionally biased region" description="Basic and acidic residues" evidence="3">
    <location>
        <begin position="377"/>
        <end position="387"/>
    </location>
</feature>
<dbReference type="GO" id="GO:0016176">
    <property type="term" value="F:superoxide-generating NADPH oxidase activator activity"/>
    <property type="evidence" value="ECO:0007669"/>
    <property type="project" value="TreeGrafter"/>
</dbReference>
<accession>A0A9W7THC9</accession>
<dbReference type="FunFam" id="2.30.30.40:FF:000233">
    <property type="entry name" value="NADPH oxidase organizer 1"/>
    <property type="match status" value="1"/>
</dbReference>
<evidence type="ECO:0000313" key="7">
    <source>
        <dbReference type="Proteomes" id="UP001059041"/>
    </source>
</evidence>
<feature type="domain" description="SH3" evidence="4">
    <location>
        <begin position="238"/>
        <end position="297"/>
    </location>
</feature>
<proteinExistence type="predicted"/>
<dbReference type="InterPro" id="IPR036871">
    <property type="entry name" value="PX_dom_sf"/>
</dbReference>
<feature type="non-terminal residue" evidence="6">
    <location>
        <position position="452"/>
    </location>
</feature>
<dbReference type="InterPro" id="IPR001452">
    <property type="entry name" value="SH3_domain"/>
</dbReference>
<dbReference type="GO" id="GO:0035091">
    <property type="term" value="F:phosphatidylinositol binding"/>
    <property type="evidence" value="ECO:0007669"/>
    <property type="project" value="InterPro"/>
</dbReference>
<dbReference type="InterPro" id="IPR001683">
    <property type="entry name" value="PX_dom"/>
</dbReference>
<feature type="region of interest" description="Disordered" evidence="3">
    <location>
        <begin position="359"/>
        <end position="418"/>
    </location>
</feature>
<dbReference type="PROSITE" id="PS50002">
    <property type="entry name" value="SH3"/>
    <property type="match status" value="2"/>
</dbReference>
<evidence type="ECO:0000259" key="5">
    <source>
        <dbReference type="PROSITE" id="PS50195"/>
    </source>
</evidence>
<dbReference type="PROSITE" id="PS50195">
    <property type="entry name" value="PX"/>
    <property type="match status" value="1"/>
</dbReference>
<dbReference type="SMART" id="SM00312">
    <property type="entry name" value="PX"/>
    <property type="match status" value="1"/>
</dbReference>
<feature type="domain" description="PX" evidence="5">
    <location>
        <begin position="1"/>
        <end position="126"/>
    </location>
</feature>
<dbReference type="AlphaFoldDB" id="A0A9W7THC9"/>
<reference evidence="6" key="1">
    <citation type="submission" date="2021-02" db="EMBL/GenBank/DDBJ databases">
        <title>Comparative genomics reveals that relaxation of natural selection precedes convergent phenotypic evolution of cavefish.</title>
        <authorList>
            <person name="Peng Z."/>
        </authorList>
    </citation>
    <scope>NUCLEOTIDE SEQUENCE</scope>
    <source>
        <tissue evidence="6">Muscle</tissue>
    </source>
</reference>
<dbReference type="CDD" id="cd12024">
    <property type="entry name" value="SH3_NoxO1_2"/>
    <property type="match status" value="1"/>
</dbReference>
<dbReference type="GO" id="GO:0042554">
    <property type="term" value="P:superoxide anion generation"/>
    <property type="evidence" value="ECO:0007669"/>
    <property type="project" value="TreeGrafter"/>
</dbReference>
<dbReference type="SUPFAM" id="SSF50044">
    <property type="entry name" value="SH3-domain"/>
    <property type="match status" value="2"/>
</dbReference>
<dbReference type="SMART" id="SM00326">
    <property type="entry name" value="SH3"/>
    <property type="match status" value="2"/>
</dbReference>
<organism evidence="6 7">
    <name type="scientific">Triplophysa rosa</name>
    <name type="common">Cave loach</name>
    <dbReference type="NCBI Taxonomy" id="992332"/>
    <lineage>
        <taxon>Eukaryota</taxon>
        <taxon>Metazoa</taxon>
        <taxon>Chordata</taxon>
        <taxon>Craniata</taxon>
        <taxon>Vertebrata</taxon>
        <taxon>Euteleostomi</taxon>
        <taxon>Actinopterygii</taxon>
        <taxon>Neopterygii</taxon>
        <taxon>Teleostei</taxon>
        <taxon>Ostariophysi</taxon>
        <taxon>Cypriniformes</taxon>
        <taxon>Nemacheilidae</taxon>
        <taxon>Triplophysa</taxon>
    </lineage>
</organism>
<protein>
    <submittedName>
        <fullName evidence="6">NADPH oxidase organizer 1</fullName>
    </submittedName>
</protein>
<dbReference type="InterPro" id="IPR051228">
    <property type="entry name" value="NADPH_Oxidase/PX-Domain"/>
</dbReference>
<gene>
    <name evidence="6" type="ORF">IRJ41_024529</name>
</gene>
<evidence type="ECO:0000256" key="2">
    <source>
        <dbReference type="PROSITE-ProRule" id="PRU00192"/>
    </source>
</evidence>
<feature type="domain" description="SH3" evidence="4">
    <location>
        <begin position="165"/>
        <end position="227"/>
    </location>
</feature>
<evidence type="ECO:0000256" key="3">
    <source>
        <dbReference type="SAM" id="MobiDB-lite"/>
    </source>
</evidence>
<dbReference type="FunFam" id="3.30.1520.10:FF:000040">
    <property type="entry name" value="NADPH oxidase organizer 1"/>
    <property type="match status" value="1"/>
</dbReference>
<comment type="caution">
    <text evidence="6">The sequence shown here is derived from an EMBL/GenBank/DDBJ whole genome shotgun (WGS) entry which is preliminary data.</text>
</comment>
<dbReference type="InterPro" id="IPR035758">
    <property type="entry name" value="NoxO1_SH3_2"/>
</dbReference>
<feature type="compositionally biased region" description="Low complexity" evidence="3">
    <location>
        <begin position="359"/>
        <end position="373"/>
    </location>
</feature>
<dbReference type="PANTHER" id="PTHR15706:SF10">
    <property type="entry name" value="NADPH OXIDASE ORGANIZER 1"/>
    <property type="match status" value="1"/>
</dbReference>
<keyword evidence="1 2" id="KW-0728">SH3 domain</keyword>
<keyword evidence="7" id="KW-1185">Reference proteome</keyword>
<dbReference type="GO" id="GO:0005737">
    <property type="term" value="C:cytoplasm"/>
    <property type="evidence" value="ECO:0007669"/>
    <property type="project" value="TreeGrafter"/>
</dbReference>
<dbReference type="Proteomes" id="UP001059041">
    <property type="component" value="Linkage Group LG18"/>
</dbReference>
<evidence type="ECO:0000259" key="4">
    <source>
        <dbReference type="PROSITE" id="PS50002"/>
    </source>
</evidence>
<dbReference type="Pfam" id="PF00018">
    <property type="entry name" value="SH3_1"/>
    <property type="match status" value="1"/>
</dbReference>
<dbReference type="Pfam" id="PF00787">
    <property type="entry name" value="PX"/>
    <property type="match status" value="1"/>
</dbReference>
<name>A0A9W7THC9_TRIRA</name>
<evidence type="ECO:0000256" key="1">
    <source>
        <dbReference type="ARBA" id="ARBA00022443"/>
    </source>
</evidence>